<dbReference type="SUPFAM" id="SSF52949">
    <property type="entry name" value="Macro domain-like"/>
    <property type="match status" value="1"/>
</dbReference>
<gene>
    <name evidence="1" type="ORF">Barrevirus6_1</name>
</gene>
<sequence>QTHLEKWYPLDKNDVIYSPEIQIIKDSKNKLLSQEIIDKGIISLICVAALRRPRLKNGLYYDDDRELMFKKIESIFKIGISQGHDTLVLGALGCGVFLNPPNEVVKIYKKCTDLYGKYFKKIGFAILIVKSSDHENFNLFNKQYSV</sequence>
<organism evidence="1">
    <name type="scientific">Barrevirus sp</name>
    <dbReference type="NCBI Taxonomy" id="2487763"/>
    <lineage>
        <taxon>Viruses</taxon>
        <taxon>Varidnaviria</taxon>
        <taxon>Bamfordvirae</taxon>
        <taxon>Nucleocytoviricota</taxon>
        <taxon>Megaviricetes</taxon>
        <taxon>Imitervirales</taxon>
        <taxon>Mimiviridae</taxon>
        <taxon>Klosneuvirinae</taxon>
    </lineage>
</organism>
<name>A0A3G4ZTN5_9VIRU</name>
<dbReference type="PANTHER" id="PTHR35596:SF1">
    <property type="entry name" value="MICROBIAL-TYPE PARG CATALYTIC DOMAIN-CONTAINING PROTEIN"/>
    <property type="match status" value="1"/>
</dbReference>
<dbReference type="EMBL" id="MK072003">
    <property type="protein sequence ID" value="AYV76963.1"/>
    <property type="molecule type" value="Genomic_DNA"/>
</dbReference>
<accession>A0A3G4ZTN5</accession>
<dbReference type="InterPro" id="IPR043472">
    <property type="entry name" value="Macro_dom-like"/>
</dbReference>
<dbReference type="NCBIfam" id="TIGR02452">
    <property type="entry name" value="TIGR02452 family protein"/>
    <property type="match status" value="1"/>
</dbReference>
<reference evidence="1" key="1">
    <citation type="submission" date="2018-10" db="EMBL/GenBank/DDBJ databases">
        <title>Hidden diversity of soil giant viruses.</title>
        <authorList>
            <person name="Schulz F."/>
            <person name="Alteio L."/>
            <person name="Goudeau D."/>
            <person name="Ryan E.M."/>
            <person name="Malmstrom R.R."/>
            <person name="Blanchard J."/>
            <person name="Woyke T."/>
        </authorList>
    </citation>
    <scope>NUCLEOTIDE SEQUENCE</scope>
    <source>
        <strain evidence="1">BAV1</strain>
    </source>
</reference>
<dbReference type="Gene3D" id="3.40.220.10">
    <property type="entry name" value="Leucine Aminopeptidase, subunit E, domain 1"/>
    <property type="match status" value="1"/>
</dbReference>
<protein>
    <recommendedName>
        <fullName evidence="2">Microbial-type PARG catalytic domain-containing protein</fullName>
    </recommendedName>
</protein>
<feature type="non-terminal residue" evidence="1">
    <location>
        <position position="1"/>
    </location>
</feature>
<evidence type="ECO:0000313" key="1">
    <source>
        <dbReference type="EMBL" id="AYV76963.1"/>
    </source>
</evidence>
<evidence type="ECO:0008006" key="2">
    <source>
        <dbReference type="Google" id="ProtNLM"/>
    </source>
</evidence>
<proteinExistence type="predicted"/>
<dbReference type="InterPro" id="IPR012664">
    <property type="entry name" value="CHP02452"/>
</dbReference>
<dbReference type="PANTHER" id="PTHR35596">
    <property type="entry name" value="DUF2263 DOMAIN-CONTAINING PROTEIN"/>
    <property type="match status" value="1"/>
</dbReference>